<dbReference type="EMBL" id="CP101508">
    <property type="protein sequence ID" value="UTV26489.1"/>
    <property type="molecule type" value="Genomic_DNA"/>
</dbReference>
<dbReference type="RefSeq" id="WP_255387700.1">
    <property type="nucleotide sequence ID" value="NZ_CP101508.1"/>
</dbReference>
<dbReference type="NCBIfam" id="TIGR03347">
    <property type="entry name" value="VI_chp_1"/>
    <property type="match status" value="1"/>
</dbReference>
<dbReference type="PANTHER" id="PTHR35564">
    <property type="match status" value="1"/>
</dbReference>
<dbReference type="PANTHER" id="PTHR35564:SF4">
    <property type="entry name" value="CYTOPLASMIC PROTEIN"/>
    <property type="match status" value="1"/>
</dbReference>
<name>A0ABY5GBM9_9GAMM</name>
<evidence type="ECO:0000313" key="1">
    <source>
        <dbReference type="EMBL" id="UTV26489.1"/>
    </source>
</evidence>
<dbReference type="Proteomes" id="UP001057998">
    <property type="component" value="Chromosome 1"/>
</dbReference>
<accession>A0ABY5GBM9</accession>
<sequence length="326" mass="36602">MNNLKLISSLNTDDFYGTIYALKKYTNALADETEFGTDCQPVNETIRFSIPQHLGFTGSVIDSIRVGNESDGKIVVDVNLMGLTGPNGALPRHYTELILERVKNKDTAMRDFFDIFNHRLISLQYRAWEKYQYHIDYERYLTQHQSTFDDVLKSITGSIDDISVFFGGFFSGDIRNTSSLKSMLAQVSGCEIHITEFVGRWISLDAEEQTQLATRVNPEGNHARLGVSTMIGQRAWDISSAIEIEVVIDNESTLSALMNNDGLKETLFRLASHYLPPSIQAKWKISAGIQSLPICRLSHLGPRLGMGGVLFPSKSRMKQKITIPIQ</sequence>
<reference evidence="1" key="1">
    <citation type="submission" date="2022-07" db="EMBL/GenBank/DDBJ databases">
        <title>Genome sequencing of Photobacterium atrarenae GJH2-4.</title>
        <authorList>
            <person name="Park S.-J."/>
        </authorList>
    </citation>
    <scope>NUCLEOTIDE SEQUENCE</scope>
    <source>
        <strain evidence="1">GJH2-4</strain>
    </source>
</reference>
<protein>
    <submittedName>
        <fullName evidence="1">Type VI secretion system baseplate subunit TssG</fullName>
    </submittedName>
</protein>
<keyword evidence="2" id="KW-1185">Reference proteome</keyword>
<proteinExistence type="predicted"/>
<gene>
    <name evidence="1" type="primary">tssG</name>
    <name evidence="1" type="ORF">NNL38_08870</name>
</gene>
<evidence type="ECO:0000313" key="2">
    <source>
        <dbReference type="Proteomes" id="UP001057998"/>
    </source>
</evidence>
<dbReference type="InterPro" id="IPR010732">
    <property type="entry name" value="T6SS_TssG-like"/>
</dbReference>
<organism evidence="1 2">
    <name type="scientific">Photobacterium atrarenae</name>
    <dbReference type="NCBI Taxonomy" id="865757"/>
    <lineage>
        <taxon>Bacteria</taxon>
        <taxon>Pseudomonadati</taxon>
        <taxon>Pseudomonadota</taxon>
        <taxon>Gammaproteobacteria</taxon>
        <taxon>Vibrionales</taxon>
        <taxon>Vibrionaceae</taxon>
        <taxon>Photobacterium</taxon>
    </lineage>
</organism>
<dbReference type="Pfam" id="PF06996">
    <property type="entry name" value="T6SS_TssG"/>
    <property type="match status" value="1"/>
</dbReference>